<evidence type="ECO:0000313" key="4">
    <source>
        <dbReference type="Proteomes" id="UP000217790"/>
    </source>
</evidence>
<reference evidence="4" key="1">
    <citation type="journal article" date="2017" name="Nat. Ecol. Evol.">
        <title>Genome expansion and lineage-specific genetic innovations in the forest pathogenic fungi Armillaria.</title>
        <authorList>
            <person name="Sipos G."/>
            <person name="Prasanna A.N."/>
            <person name="Walter M.C."/>
            <person name="O'Connor E."/>
            <person name="Balint B."/>
            <person name="Krizsan K."/>
            <person name="Kiss B."/>
            <person name="Hess J."/>
            <person name="Varga T."/>
            <person name="Slot J."/>
            <person name="Riley R."/>
            <person name="Boka B."/>
            <person name="Rigling D."/>
            <person name="Barry K."/>
            <person name="Lee J."/>
            <person name="Mihaltcheva S."/>
            <person name="LaButti K."/>
            <person name="Lipzen A."/>
            <person name="Waldron R."/>
            <person name="Moloney N.M."/>
            <person name="Sperisen C."/>
            <person name="Kredics L."/>
            <person name="Vagvoelgyi C."/>
            <person name="Patrignani A."/>
            <person name="Fitzpatrick D."/>
            <person name="Nagy I."/>
            <person name="Doyle S."/>
            <person name="Anderson J.B."/>
            <person name="Grigoriev I.V."/>
            <person name="Gueldener U."/>
            <person name="Muensterkoetter M."/>
            <person name="Nagy L.G."/>
        </authorList>
    </citation>
    <scope>NUCLEOTIDE SEQUENCE [LARGE SCALE GENOMIC DNA]</scope>
    <source>
        <strain evidence="4">Ar21-2</strain>
    </source>
</reference>
<dbReference type="EMBL" id="KZ293671">
    <property type="protein sequence ID" value="PBK88823.1"/>
    <property type="molecule type" value="Genomic_DNA"/>
</dbReference>
<dbReference type="InParanoid" id="A0A2H3DKN8"/>
<organism evidence="3 4">
    <name type="scientific">Armillaria gallica</name>
    <name type="common">Bulbous honey fungus</name>
    <name type="synonym">Armillaria bulbosa</name>
    <dbReference type="NCBI Taxonomy" id="47427"/>
    <lineage>
        <taxon>Eukaryota</taxon>
        <taxon>Fungi</taxon>
        <taxon>Dikarya</taxon>
        <taxon>Basidiomycota</taxon>
        <taxon>Agaricomycotina</taxon>
        <taxon>Agaricomycetes</taxon>
        <taxon>Agaricomycetidae</taxon>
        <taxon>Agaricales</taxon>
        <taxon>Marasmiineae</taxon>
        <taxon>Physalacriaceae</taxon>
        <taxon>Armillaria</taxon>
    </lineage>
</organism>
<evidence type="ECO:0000256" key="1">
    <source>
        <dbReference type="SAM" id="MobiDB-lite"/>
    </source>
</evidence>
<keyword evidence="2" id="KW-1133">Transmembrane helix</keyword>
<dbReference type="Proteomes" id="UP000217790">
    <property type="component" value="Unassembled WGS sequence"/>
</dbReference>
<keyword evidence="2" id="KW-0812">Transmembrane</keyword>
<evidence type="ECO:0000256" key="2">
    <source>
        <dbReference type="SAM" id="Phobius"/>
    </source>
</evidence>
<evidence type="ECO:0000313" key="3">
    <source>
        <dbReference type="EMBL" id="PBK88823.1"/>
    </source>
</evidence>
<proteinExistence type="predicted"/>
<feature type="region of interest" description="Disordered" evidence="1">
    <location>
        <begin position="130"/>
        <end position="200"/>
    </location>
</feature>
<sequence length="200" mass="21799">MKGLLIDIVHRWDFVVGRYAYKTNGLLGHCGHTVLIPIQYWQDLLPFIGSLYIPPSWSVKQSAISAILVGLILLLVLGVLSIRRIATDLSEDDISQTLFRYLSGISYSNLRNKGSQRNMFTKAHQAIERETDLDADRGSGSGAEIAASEGTICEPGEGTNRSEEGHSNISNALRDKPAGQPNRPNSGGYSLEETLLGDGN</sequence>
<keyword evidence="2" id="KW-0472">Membrane</keyword>
<dbReference type="AlphaFoldDB" id="A0A2H3DKN8"/>
<keyword evidence="4" id="KW-1185">Reference proteome</keyword>
<feature type="transmembrane region" description="Helical" evidence="2">
    <location>
        <begin position="63"/>
        <end position="82"/>
    </location>
</feature>
<name>A0A2H3DKN8_ARMGA</name>
<gene>
    <name evidence="3" type="ORF">ARMGADRAFT_1033800</name>
</gene>
<protein>
    <submittedName>
        <fullName evidence="3">Uncharacterized protein</fullName>
    </submittedName>
</protein>
<accession>A0A2H3DKN8</accession>